<evidence type="ECO:0000313" key="6">
    <source>
        <dbReference type="Proteomes" id="UP001153148"/>
    </source>
</evidence>
<comment type="caution">
    <text evidence="5">The sequence shown here is derived from an EMBL/GenBank/DDBJ whole genome shotgun (WGS) entry which is preliminary data.</text>
</comment>
<keyword evidence="6" id="KW-1185">Reference proteome</keyword>
<dbReference type="InterPro" id="IPR041805">
    <property type="entry name" value="ASMase/PPN1_MPP"/>
</dbReference>
<dbReference type="PANTHER" id="PTHR10340">
    <property type="entry name" value="SPHINGOMYELIN PHOSPHODIESTERASE"/>
    <property type="match status" value="1"/>
</dbReference>
<dbReference type="InterPro" id="IPR004843">
    <property type="entry name" value="Calcineurin-like_PHP"/>
</dbReference>
<keyword evidence="2" id="KW-0378">Hydrolase</keyword>
<dbReference type="Pfam" id="PF00149">
    <property type="entry name" value="Metallophos"/>
    <property type="match status" value="1"/>
</dbReference>
<dbReference type="Proteomes" id="UP001153148">
    <property type="component" value="Unassembled WGS sequence"/>
</dbReference>
<evidence type="ECO:0000256" key="2">
    <source>
        <dbReference type="ARBA" id="ARBA00022801"/>
    </source>
</evidence>
<accession>A0ABN7NU16</accession>
<dbReference type="InterPro" id="IPR029052">
    <property type="entry name" value="Metallo-depent_PP-like"/>
</dbReference>
<sequence length="422" mass="48894">MPEEITTDYRELSPETISNLCIVCNVASNLTSEKVCGQLFQSSDCFGYQPDEWSVDIPPRRSLAREQKPVHRVIEKCHLDTRIEPDTFGSAHHCYNTELNRFRPALTSRSKPLTVLQVTDIHHDPKYATGTNTHCGEPLCCRKDSPAFRRKKNGAGYWGDYQCDLPFHFVDKMLREIVHKHPNIDYVYMTGDIVDHAIWQTTPESNSEVITHVTKLFKKVFPKTPVYFALGNHEPSPINLFPPQEVWSNNLTVEWLYQLSADLWSHWLPQNSLSTIESGGYYTTLVRENFRIVVLNSNVCYFFNFWLLYNSQDPGGQLAWLVKVLSKAEKNKEKVHILGHIYPGGEDCQHVWSREFRRIMDRFEDTVTVIFTGHSHKDQFHLQYSLTDPKRANMLIIDGGSATPYKDVNPNYRLHFVDPKTW</sequence>
<dbReference type="PANTHER" id="PTHR10340:SF29">
    <property type="entry name" value="SPHINGOMYELIN PHOSPHODIESTERASE"/>
    <property type="match status" value="1"/>
</dbReference>
<evidence type="ECO:0000256" key="3">
    <source>
        <dbReference type="ARBA" id="ARBA00023180"/>
    </source>
</evidence>
<reference evidence="5" key="1">
    <citation type="submission" date="2021-03" db="EMBL/GenBank/DDBJ databases">
        <authorList>
            <person name="Tran Van P."/>
        </authorList>
    </citation>
    <scope>NUCLEOTIDE SEQUENCE</scope>
</reference>
<proteinExistence type="inferred from homology"/>
<organism evidence="5 6">
    <name type="scientific">Timema podura</name>
    <name type="common">Walking stick</name>
    <dbReference type="NCBI Taxonomy" id="61482"/>
    <lineage>
        <taxon>Eukaryota</taxon>
        <taxon>Metazoa</taxon>
        <taxon>Ecdysozoa</taxon>
        <taxon>Arthropoda</taxon>
        <taxon>Hexapoda</taxon>
        <taxon>Insecta</taxon>
        <taxon>Pterygota</taxon>
        <taxon>Neoptera</taxon>
        <taxon>Polyneoptera</taxon>
        <taxon>Phasmatodea</taxon>
        <taxon>Timematodea</taxon>
        <taxon>Timematoidea</taxon>
        <taxon>Timematidae</taxon>
        <taxon>Timema</taxon>
    </lineage>
</organism>
<dbReference type="CDD" id="cd00842">
    <property type="entry name" value="MPP_ASMase"/>
    <property type="match status" value="1"/>
</dbReference>
<evidence type="ECO:0000313" key="5">
    <source>
        <dbReference type="EMBL" id="CAG2059286.1"/>
    </source>
</evidence>
<dbReference type="Gene3D" id="3.60.21.10">
    <property type="match status" value="1"/>
</dbReference>
<gene>
    <name evidence="5" type="ORF">TPAB3V08_LOCUS6250</name>
</gene>
<feature type="domain" description="Calcineurin-like phosphoesterase" evidence="4">
    <location>
        <begin position="114"/>
        <end position="377"/>
    </location>
</feature>
<name>A0ABN7NU16_TIMPD</name>
<feature type="non-terminal residue" evidence="5">
    <location>
        <position position="422"/>
    </location>
</feature>
<keyword evidence="3" id="KW-0325">Glycoprotein</keyword>
<evidence type="ECO:0000256" key="1">
    <source>
        <dbReference type="ARBA" id="ARBA00008234"/>
    </source>
</evidence>
<comment type="similarity">
    <text evidence="1">Belongs to the acid sphingomyelinase family.</text>
</comment>
<evidence type="ECO:0000259" key="4">
    <source>
        <dbReference type="Pfam" id="PF00149"/>
    </source>
</evidence>
<protein>
    <recommendedName>
        <fullName evidence="4">Calcineurin-like phosphoesterase domain-containing protein</fullName>
    </recommendedName>
</protein>
<dbReference type="EMBL" id="CAJPIN010009127">
    <property type="protein sequence ID" value="CAG2059286.1"/>
    <property type="molecule type" value="Genomic_DNA"/>
</dbReference>
<dbReference type="SUPFAM" id="SSF56300">
    <property type="entry name" value="Metallo-dependent phosphatases"/>
    <property type="match status" value="1"/>
</dbReference>